<name>A0ACC0HAE3_9ERIC</name>
<evidence type="ECO:0000313" key="1">
    <source>
        <dbReference type="EMBL" id="KAI8009934.1"/>
    </source>
</evidence>
<dbReference type="Proteomes" id="UP001060215">
    <property type="component" value="Chromosome 5"/>
</dbReference>
<proteinExistence type="predicted"/>
<organism evidence="1 2">
    <name type="scientific">Camellia lanceoleosa</name>
    <dbReference type="NCBI Taxonomy" id="1840588"/>
    <lineage>
        <taxon>Eukaryota</taxon>
        <taxon>Viridiplantae</taxon>
        <taxon>Streptophyta</taxon>
        <taxon>Embryophyta</taxon>
        <taxon>Tracheophyta</taxon>
        <taxon>Spermatophyta</taxon>
        <taxon>Magnoliopsida</taxon>
        <taxon>eudicotyledons</taxon>
        <taxon>Gunneridae</taxon>
        <taxon>Pentapetalae</taxon>
        <taxon>asterids</taxon>
        <taxon>Ericales</taxon>
        <taxon>Theaceae</taxon>
        <taxon>Camellia</taxon>
    </lineage>
</organism>
<evidence type="ECO:0000313" key="2">
    <source>
        <dbReference type="Proteomes" id="UP001060215"/>
    </source>
</evidence>
<comment type="caution">
    <text evidence="1">The sequence shown here is derived from an EMBL/GenBank/DDBJ whole genome shotgun (WGS) entry which is preliminary data.</text>
</comment>
<gene>
    <name evidence="1" type="ORF">LOK49_LG06G01038</name>
</gene>
<keyword evidence="2" id="KW-1185">Reference proteome</keyword>
<accession>A0ACC0HAE3</accession>
<reference evidence="1 2" key="1">
    <citation type="journal article" date="2022" name="Plant J.">
        <title>Chromosome-level genome of Camellia lanceoleosa provides a valuable resource for understanding genome evolution and self-incompatibility.</title>
        <authorList>
            <person name="Gong W."/>
            <person name="Xiao S."/>
            <person name="Wang L."/>
            <person name="Liao Z."/>
            <person name="Chang Y."/>
            <person name="Mo W."/>
            <person name="Hu G."/>
            <person name="Li W."/>
            <person name="Zhao G."/>
            <person name="Zhu H."/>
            <person name="Hu X."/>
            <person name="Ji K."/>
            <person name="Xiang X."/>
            <person name="Song Q."/>
            <person name="Yuan D."/>
            <person name="Jin S."/>
            <person name="Zhang L."/>
        </authorList>
    </citation>
    <scope>NUCLEOTIDE SEQUENCE [LARGE SCALE GENOMIC DNA]</scope>
    <source>
        <strain evidence="1">SQ_2022a</strain>
    </source>
</reference>
<protein>
    <submittedName>
        <fullName evidence="1">DNA topoisomerase 2</fullName>
    </submittedName>
</protein>
<dbReference type="EMBL" id="CM045762">
    <property type="protein sequence ID" value="KAI8009934.1"/>
    <property type="molecule type" value="Genomic_DNA"/>
</dbReference>
<sequence length="308" mass="34271">MAQSNKERANVMEATEEYSQNLTRKELSLINNALREPAKAKTRHTRNAWKVEGSPANMRVGTGLPLMNSHGIIKRSVVIVKDATNIDSKILVWIGWTEFNFKPSLRAPRTADAILAISFGVDKLFWCVYNNGDGVPVEIHQEEGVYVPEMIFGHLLTSSNYDDLMKNTTGGRNGYGAKLTNIFSTEFVIETADEKRQKKYKQPAGREGGVGIGVGVAWKRLDNLDNLRKLAEQFQKQAPGASATAAQEDDDDQVPDLVAGVKDQSKIVLIEDQTSKEKRFVEMRKNAKIEKASKLIPKINLEVDRLAG</sequence>